<dbReference type="SUPFAM" id="SSF48452">
    <property type="entry name" value="TPR-like"/>
    <property type="match status" value="3"/>
</dbReference>
<dbReference type="PANTHER" id="PTHR45984">
    <property type="entry name" value="RNA (RNA) POLYMERASE II ASSOCIATED PROTEIN HOMOLOG"/>
    <property type="match status" value="1"/>
</dbReference>
<proteinExistence type="predicted"/>
<evidence type="ECO:0008006" key="9">
    <source>
        <dbReference type="Google" id="ProtNLM"/>
    </source>
</evidence>
<evidence type="ECO:0000313" key="8">
    <source>
        <dbReference type="Proteomes" id="UP001460270"/>
    </source>
</evidence>
<accession>A0AAW0PSX5</accession>
<reference evidence="8" key="1">
    <citation type="submission" date="2024-04" db="EMBL/GenBank/DDBJ databases">
        <title>Salinicola lusitanus LLJ914,a marine bacterium isolated from the Okinawa Trough.</title>
        <authorList>
            <person name="Li J."/>
        </authorList>
    </citation>
    <scope>NUCLEOTIDE SEQUENCE [LARGE SCALE GENOMIC DNA]</scope>
</reference>
<keyword evidence="4 5" id="KW-0802">TPR repeat</keyword>
<sequence length="826" mass="93186">MTAKDLFSLQNQDSVIDCSGKVPVEHLDYGYIDQCKDVKYLEKIFKALRSGDEGIYPNLISFCENRLKLLDPKNKLLRTDKPAATAANFSQEEWEQIVDDLKMWQEETKKTDHSLKHQPLVNEIIKENIPPIRGSNQSVPLKKDIQQKQSKNVCKRLLPRDYQEWDKFDVEKECEQIDSNNCLRSDLPAVAYTGYSKLKTNLDASLLTEQEQLMLATREKDKGNEAFRAKDYEEAIAYYSRSISIWPTVLAHNNRAQAEIRLKRWNNAMKDCQRVLQMEPGNIKALLRRATVYANTGRFEPAAEDLRTVIKQEPQNPAALQLLSETEKKMQKEVMQEMTCKGKKIQIQEVDEDDCHNKESEAGLKACPVERIQPQGGEVSPAATAQNPDMGNAQKRPHGRGDGSPHSDTGSAHHHHHHAPWKGKASSGEKYKVNHESKEKVANGTSKRGSNASAQADQSGKSPAEGQAKETVNLDAPCGALPPPLSRLKNEGNLLFKNGQFADALEKYSQAIQGYTDSGLDSPEDLCILYSNRAACYLKDGNSQDCIQDCTKALELQPFSLKPLLRRAMAYESLERYRKAYVDYKTVLQIDMSVKAAHDSVNRITRLLIEQDGSEWRDKLPEIPLVPLSAQQHRKPEQPSEVVLQARAEKAKRDAERRAEVQFSTLKQEGNDYVKKGQYKDAVGKYTDCLKLKPEECAVYTNRALCYLKLERFAEAKHDCDAALKLEPTNKKAFYRRAMANKGLKDYLACSSDLQEVLHQDPKVQEAEKELEEVTVLLRQSLANANANANSNVSPAKPRKSVPITEIENDEEDTPTAPNGKGERQY</sequence>
<feature type="region of interest" description="Disordered" evidence="6">
    <location>
        <begin position="377"/>
        <end position="468"/>
    </location>
</feature>
<keyword evidence="3" id="KW-0677">Repeat</keyword>
<feature type="region of interest" description="Disordered" evidence="6">
    <location>
        <begin position="785"/>
        <end position="826"/>
    </location>
</feature>
<dbReference type="Gene3D" id="1.25.40.10">
    <property type="entry name" value="Tetratricopeptide repeat domain"/>
    <property type="match status" value="3"/>
</dbReference>
<dbReference type="AlphaFoldDB" id="A0AAW0PSX5"/>
<dbReference type="PANTHER" id="PTHR45984:SF3">
    <property type="entry name" value="SPERM-ASSOCIATED ANTIGEN 1"/>
    <property type="match status" value="1"/>
</dbReference>
<dbReference type="GO" id="GO:0005829">
    <property type="term" value="C:cytosol"/>
    <property type="evidence" value="ECO:0007669"/>
    <property type="project" value="TreeGrafter"/>
</dbReference>
<feature type="compositionally biased region" description="Polar residues" evidence="6">
    <location>
        <begin position="443"/>
        <end position="461"/>
    </location>
</feature>
<dbReference type="InterPro" id="IPR011990">
    <property type="entry name" value="TPR-like_helical_dom_sf"/>
</dbReference>
<dbReference type="Pfam" id="PF13371">
    <property type="entry name" value="TPR_9"/>
    <property type="match status" value="1"/>
</dbReference>
<comment type="subcellular location">
    <subcellularLocation>
        <location evidence="1">Cytoplasm</location>
    </subcellularLocation>
</comment>
<evidence type="ECO:0000256" key="6">
    <source>
        <dbReference type="SAM" id="MobiDB-lite"/>
    </source>
</evidence>
<dbReference type="EMBL" id="JBBPFD010000004">
    <property type="protein sequence ID" value="KAK7930673.1"/>
    <property type="molecule type" value="Genomic_DNA"/>
</dbReference>
<dbReference type="FunFam" id="1.25.40.10:FF:000221">
    <property type="entry name" value="Mitochondrial import receptor subunit TOM34"/>
    <property type="match status" value="1"/>
</dbReference>
<dbReference type="Pfam" id="PF00515">
    <property type="entry name" value="TPR_1"/>
    <property type="match status" value="1"/>
</dbReference>
<feature type="repeat" description="TPR" evidence="5">
    <location>
        <begin position="697"/>
        <end position="730"/>
    </location>
</feature>
<feature type="repeat" description="TPR" evidence="5">
    <location>
        <begin position="283"/>
        <end position="316"/>
    </location>
</feature>
<dbReference type="InterPro" id="IPR019734">
    <property type="entry name" value="TPR_rpt"/>
</dbReference>
<comment type="caution">
    <text evidence="7">The sequence shown here is derived from an EMBL/GenBank/DDBJ whole genome shotgun (WGS) entry which is preliminary data.</text>
</comment>
<evidence type="ECO:0000256" key="5">
    <source>
        <dbReference type="PROSITE-ProRule" id="PRU00339"/>
    </source>
</evidence>
<dbReference type="InterPro" id="IPR051982">
    <property type="entry name" value="CiliaryAsmbly_MitoImport"/>
</dbReference>
<evidence type="ECO:0000256" key="1">
    <source>
        <dbReference type="ARBA" id="ARBA00004496"/>
    </source>
</evidence>
<keyword evidence="8" id="KW-1185">Reference proteome</keyword>
<dbReference type="Proteomes" id="UP001460270">
    <property type="component" value="Unassembled WGS sequence"/>
</dbReference>
<organism evidence="7 8">
    <name type="scientific">Mugilogobius chulae</name>
    <name type="common">yellowstripe goby</name>
    <dbReference type="NCBI Taxonomy" id="88201"/>
    <lineage>
        <taxon>Eukaryota</taxon>
        <taxon>Metazoa</taxon>
        <taxon>Chordata</taxon>
        <taxon>Craniata</taxon>
        <taxon>Vertebrata</taxon>
        <taxon>Euteleostomi</taxon>
        <taxon>Actinopterygii</taxon>
        <taxon>Neopterygii</taxon>
        <taxon>Teleostei</taxon>
        <taxon>Neoteleostei</taxon>
        <taxon>Acanthomorphata</taxon>
        <taxon>Gobiaria</taxon>
        <taxon>Gobiiformes</taxon>
        <taxon>Gobioidei</taxon>
        <taxon>Gobiidae</taxon>
        <taxon>Gobionellinae</taxon>
        <taxon>Mugilogobius</taxon>
    </lineage>
</organism>
<evidence type="ECO:0000256" key="4">
    <source>
        <dbReference type="ARBA" id="ARBA00022803"/>
    </source>
</evidence>
<evidence type="ECO:0000256" key="2">
    <source>
        <dbReference type="ARBA" id="ARBA00022490"/>
    </source>
</evidence>
<feature type="repeat" description="TPR" evidence="5">
    <location>
        <begin position="663"/>
        <end position="696"/>
    </location>
</feature>
<keyword evidence="2" id="KW-0963">Cytoplasm</keyword>
<feature type="compositionally biased region" description="Basic residues" evidence="6">
    <location>
        <begin position="412"/>
        <end position="421"/>
    </location>
</feature>
<gene>
    <name evidence="7" type="ORF">WMY93_007068</name>
</gene>
<protein>
    <recommendedName>
        <fullName evidence="9">Sperm-associated antigen 1</fullName>
    </recommendedName>
</protein>
<evidence type="ECO:0000256" key="3">
    <source>
        <dbReference type="ARBA" id="ARBA00022737"/>
    </source>
</evidence>
<name>A0AAW0PSX5_9GOBI</name>
<dbReference type="SMART" id="SM00028">
    <property type="entry name" value="TPR"/>
    <property type="match status" value="9"/>
</dbReference>
<evidence type="ECO:0000313" key="7">
    <source>
        <dbReference type="EMBL" id="KAK7930673.1"/>
    </source>
</evidence>
<dbReference type="PROSITE" id="PS50005">
    <property type="entry name" value="TPR"/>
    <property type="match status" value="3"/>
</dbReference>
<feature type="compositionally biased region" description="Basic and acidic residues" evidence="6">
    <location>
        <begin position="427"/>
        <end position="441"/>
    </location>
</feature>